<gene>
    <name evidence="3" type="ORF">EZS26_000661</name>
</gene>
<dbReference type="EMBL" id="SNRX01000003">
    <property type="protein sequence ID" value="KAA6303058.1"/>
    <property type="molecule type" value="Genomic_DNA"/>
</dbReference>
<keyword evidence="1" id="KW-0732">Signal</keyword>
<accession>A0A5M8P3U4</accession>
<evidence type="ECO:0000313" key="4">
    <source>
        <dbReference type="Proteomes" id="UP000324575"/>
    </source>
</evidence>
<feature type="domain" description="CARDB" evidence="2">
    <location>
        <begin position="370"/>
        <end position="487"/>
    </location>
</feature>
<organism evidence="3 4">
    <name type="scientific">Candidatus Ordinivivax streblomastigis</name>
    <dbReference type="NCBI Taxonomy" id="2540710"/>
    <lineage>
        <taxon>Bacteria</taxon>
        <taxon>Pseudomonadati</taxon>
        <taxon>Bacteroidota</taxon>
        <taxon>Bacteroidia</taxon>
        <taxon>Bacteroidales</taxon>
        <taxon>Candidatus Ordinivivax</taxon>
    </lineage>
</organism>
<name>A0A5M8P3U4_9BACT</name>
<dbReference type="AlphaFoldDB" id="A0A5M8P3U4"/>
<evidence type="ECO:0000256" key="1">
    <source>
        <dbReference type="SAM" id="SignalP"/>
    </source>
</evidence>
<sequence>MKQLFLKSWTILLLFFFGLSNVNAANFLENAAKVNVVQISTWMEPKDGAWTGKPYVSDSQGFAVYSNDAAADSTKWYEIPAGGSVYDQQVYYYKNVATGTYLKGSATPPGAGDWTVSAATTSVTNEGTDLFKWSKKDSNWDNGPWLVNEENNAGTAPSGENKNAFFALTSLNLNATGGEFFGVTTPNVAISNPHVGDNPWTAVQITVAATGVTNPDYVPDGSLEYSIEALNFFAHDGGEDPGAASYDKATHTITYNDGWRRVGWNWEDEGGIDVSAYDQVWIKFDASALPTTGDGEGGATKLQFDVFYMDDTDAATLTSKEHEIRATDTEFFYNLTPGKLIKRITLKSEASGDVVLTDAYFFSKGIDPVDLIITDLTWTPENPVLGEDVRFSATIKNNSEFASQDVKHGVVFSVSATSGTSGTLIAWSDTHLTALQPGEEVTVTANGGPNDADGTWKPAAARTFYVTAFVNDQNDVLESDVTNNKLEKEIVVSPLNSIKDVALDGKVFAANGKLHLVNYPENAVVTIYNMLSQKIGVFKASEVSNFMLPTNLYIVIVQDGNKYQSLKVVVK</sequence>
<reference evidence="3 4" key="1">
    <citation type="submission" date="2019-03" db="EMBL/GenBank/DDBJ databases">
        <title>Single cell metagenomics reveals metabolic interactions within the superorganism composed of flagellate Streblomastix strix and complex community of Bacteroidetes bacteria on its surface.</title>
        <authorList>
            <person name="Treitli S.C."/>
            <person name="Kolisko M."/>
            <person name="Husnik F."/>
            <person name="Keeling P."/>
            <person name="Hampl V."/>
        </authorList>
    </citation>
    <scope>NUCLEOTIDE SEQUENCE [LARGE SCALE GENOMIC DNA]</scope>
    <source>
        <strain evidence="3">St1</strain>
    </source>
</reference>
<dbReference type="Proteomes" id="UP000324575">
    <property type="component" value="Unassembled WGS sequence"/>
</dbReference>
<dbReference type="Gene3D" id="2.60.40.10">
    <property type="entry name" value="Immunoglobulins"/>
    <property type="match status" value="1"/>
</dbReference>
<feature type="chain" id="PRO_5024369075" description="CARDB domain-containing protein" evidence="1">
    <location>
        <begin position="25"/>
        <end position="571"/>
    </location>
</feature>
<feature type="signal peptide" evidence="1">
    <location>
        <begin position="1"/>
        <end position="24"/>
    </location>
</feature>
<comment type="caution">
    <text evidence="3">The sequence shown here is derived from an EMBL/GenBank/DDBJ whole genome shotgun (WGS) entry which is preliminary data.</text>
</comment>
<evidence type="ECO:0000313" key="3">
    <source>
        <dbReference type="EMBL" id="KAA6303058.1"/>
    </source>
</evidence>
<dbReference type="InterPro" id="IPR013783">
    <property type="entry name" value="Ig-like_fold"/>
</dbReference>
<proteinExistence type="predicted"/>
<dbReference type="InterPro" id="IPR011635">
    <property type="entry name" value="CARDB"/>
</dbReference>
<protein>
    <recommendedName>
        <fullName evidence="2">CARDB domain-containing protein</fullName>
    </recommendedName>
</protein>
<dbReference type="Pfam" id="PF07705">
    <property type="entry name" value="CARDB"/>
    <property type="match status" value="1"/>
</dbReference>
<evidence type="ECO:0000259" key="2">
    <source>
        <dbReference type="Pfam" id="PF07705"/>
    </source>
</evidence>